<feature type="non-terminal residue" evidence="1">
    <location>
        <position position="1"/>
    </location>
</feature>
<comment type="caution">
    <text evidence="1">The sequence shown here is derived from an EMBL/GenBank/DDBJ whole genome shotgun (WGS) entry which is preliminary data.</text>
</comment>
<dbReference type="EMBL" id="BARW01030258">
    <property type="protein sequence ID" value="GAJ04152.1"/>
    <property type="molecule type" value="Genomic_DNA"/>
</dbReference>
<proteinExistence type="predicted"/>
<sequence>EYKNPESRLFKEGIQSFHKGFIIFREEKKLDFNELSEAIIDFKNELLKISNSLKDPLEEEIELFYLKMHTFVL</sequence>
<dbReference type="AlphaFoldDB" id="X1UKM5"/>
<reference evidence="1" key="1">
    <citation type="journal article" date="2014" name="Front. Microbiol.">
        <title>High frequency of phylogenetically diverse reductive dehalogenase-homologous genes in deep subseafloor sedimentary metagenomes.</title>
        <authorList>
            <person name="Kawai M."/>
            <person name="Futagami T."/>
            <person name="Toyoda A."/>
            <person name="Takaki Y."/>
            <person name="Nishi S."/>
            <person name="Hori S."/>
            <person name="Arai W."/>
            <person name="Tsubouchi T."/>
            <person name="Morono Y."/>
            <person name="Uchiyama I."/>
            <person name="Ito T."/>
            <person name="Fujiyama A."/>
            <person name="Inagaki F."/>
            <person name="Takami H."/>
        </authorList>
    </citation>
    <scope>NUCLEOTIDE SEQUENCE</scope>
    <source>
        <strain evidence="1">Expedition CK06-06</strain>
    </source>
</reference>
<accession>X1UKM5</accession>
<gene>
    <name evidence="1" type="ORF">S12H4_48416</name>
</gene>
<organism evidence="1">
    <name type="scientific">marine sediment metagenome</name>
    <dbReference type="NCBI Taxonomy" id="412755"/>
    <lineage>
        <taxon>unclassified sequences</taxon>
        <taxon>metagenomes</taxon>
        <taxon>ecological metagenomes</taxon>
    </lineage>
</organism>
<protein>
    <submittedName>
        <fullName evidence="1">Uncharacterized protein</fullName>
    </submittedName>
</protein>
<evidence type="ECO:0000313" key="1">
    <source>
        <dbReference type="EMBL" id="GAJ04152.1"/>
    </source>
</evidence>
<name>X1UKM5_9ZZZZ</name>